<dbReference type="PANTHER" id="PTHR21310:SF15">
    <property type="entry name" value="AMINOGLYCOSIDE PHOSPHOTRANSFERASE DOMAIN-CONTAINING PROTEIN"/>
    <property type="match status" value="1"/>
</dbReference>
<protein>
    <submittedName>
        <fullName evidence="2">Aminoglycoside phosphotransferase family protein</fullName>
    </submittedName>
</protein>
<dbReference type="Gene3D" id="3.90.1200.10">
    <property type="match status" value="1"/>
</dbReference>
<dbReference type="Proteomes" id="UP000515563">
    <property type="component" value="Chromosome"/>
</dbReference>
<feature type="domain" description="Aminoglycoside phosphotransferase" evidence="1">
    <location>
        <begin position="29"/>
        <end position="250"/>
    </location>
</feature>
<organism evidence="2 3">
    <name type="scientific">Kribbella qitaiheensis</name>
    <dbReference type="NCBI Taxonomy" id="1544730"/>
    <lineage>
        <taxon>Bacteria</taxon>
        <taxon>Bacillati</taxon>
        <taxon>Actinomycetota</taxon>
        <taxon>Actinomycetes</taxon>
        <taxon>Propionibacteriales</taxon>
        <taxon>Kribbellaceae</taxon>
        <taxon>Kribbella</taxon>
    </lineage>
</organism>
<keyword evidence="3" id="KW-1185">Reference proteome</keyword>
<gene>
    <name evidence="2" type="ORF">F1D05_09200</name>
</gene>
<proteinExistence type="predicted"/>
<evidence type="ECO:0000313" key="3">
    <source>
        <dbReference type="Proteomes" id="UP000515563"/>
    </source>
</evidence>
<dbReference type="InterPro" id="IPR002575">
    <property type="entry name" value="Aminoglycoside_PTrfase"/>
</dbReference>
<reference evidence="2 3" key="2">
    <citation type="journal article" date="2020" name="Microbiol. Resour. Announc.">
        <title>Antarctic desert soil bacteria exhibit high novel natural product potential, evaluated through long-read genome sequencing and comparative genomics.</title>
        <authorList>
            <person name="Benaud N."/>
            <person name="Edwards R.J."/>
            <person name="Amos T.G."/>
            <person name="D'Agostino P.M."/>
            <person name="Gutierrez-Chavez C."/>
            <person name="Montgomery K."/>
            <person name="Nicetic I."/>
            <person name="Ferrari B.C."/>
        </authorList>
    </citation>
    <scope>NUCLEOTIDE SEQUENCE [LARGE SCALE GENOMIC DNA]</scope>
    <source>
        <strain evidence="2 3">SPB151</strain>
    </source>
</reference>
<dbReference type="RefSeq" id="WP_185446866.1">
    <property type="nucleotide sequence ID" value="NZ_CP043661.1"/>
</dbReference>
<dbReference type="PANTHER" id="PTHR21310">
    <property type="entry name" value="AMINOGLYCOSIDE PHOSPHOTRANSFERASE-RELATED-RELATED"/>
    <property type="match status" value="1"/>
</dbReference>
<dbReference type="EMBL" id="CP043661">
    <property type="protein sequence ID" value="QNE18030.1"/>
    <property type="molecule type" value="Genomic_DNA"/>
</dbReference>
<accession>A0A7G6WVL5</accession>
<dbReference type="SUPFAM" id="SSF56112">
    <property type="entry name" value="Protein kinase-like (PK-like)"/>
    <property type="match status" value="1"/>
</dbReference>
<dbReference type="InterPro" id="IPR051678">
    <property type="entry name" value="AGP_Transferase"/>
</dbReference>
<evidence type="ECO:0000313" key="2">
    <source>
        <dbReference type="EMBL" id="QNE18030.1"/>
    </source>
</evidence>
<name>A0A7G6WVL5_9ACTN</name>
<dbReference type="Pfam" id="PF01636">
    <property type="entry name" value="APH"/>
    <property type="match status" value="1"/>
</dbReference>
<keyword evidence="2" id="KW-0808">Transferase</keyword>
<evidence type="ECO:0000259" key="1">
    <source>
        <dbReference type="Pfam" id="PF01636"/>
    </source>
</evidence>
<dbReference type="GO" id="GO:0016740">
    <property type="term" value="F:transferase activity"/>
    <property type="evidence" value="ECO:0007669"/>
    <property type="project" value="UniProtKB-KW"/>
</dbReference>
<sequence>MSNKRHLDDIGLEKLVTEAGVGPASVTSYEELAEGTFNTVYRIVRPAGDLMLKLSPDPAAPVLSHEHGLIRTETEFYRATLGKIPVPEVIHAGDDFLLMTALPGTTWFSQSEELDRPRLRRELGGLVAELHRVTGPAFGYPQKGLVSTWSTAFLAMIDDVLGDAARFGVELPRPAEQIRGLVLARDELLAGVQTASLIHFDLWDGNILVEDGRITGLIDGERAFWGDPVAEFVSLTLFGSLDDELLAGYGAPVDQELLSLYRVYLYLIMLVEATPRGYEGPEHEKMSRLVLRHLVRELDAL</sequence>
<dbReference type="InterPro" id="IPR011009">
    <property type="entry name" value="Kinase-like_dom_sf"/>
</dbReference>
<reference evidence="3" key="1">
    <citation type="submission" date="2019-09" db="EMBL/GenBank/DDBJ databases">
        <title>Antimicrobial potential of Antarctic Bacteria.</title>
        <authorList>
            <person name="Benaud N."/>
            <person name="Edwards R.J."/>
            <person name="Ferrari B.C."/>
        </authorList>
    </citation>
    <scope>NUCLEOTIDE SEQUENCE [LARGE SCALE GENOMIC DNA]</scope>
    <source>
        <strain evidence="3">SPB151</strain>
    </source>
</reference>
<dbReference type="KEGG" id="kqi:F1D05_09200"/>
<dbReference type="AlphaFoldDB" id="A0A7G6WVL5"/>